<keyword evidence="2" id="KW-1185">Reference proteome</keyword>
<organism evidence="1 2">
    <name type="scientific">Diphasiastrum complanatum</name>
    <name type="common">Issler's clubmoss</name>
    <name type="synonym">Lycopodium complanatum</name>
    <dbReference type="NCBI Taxonomy" id="34168"/>
    <lineage>
        <taxon>Eukaryota</taxon>
        <taxon>Viridiplantae</taxon>
        <taxon>Streptophyta</taxon>
        <taxon>Embryophyta</taxon>
        <taxon>Tracheophyta</taxon>
        <taxon>Lycopodiopsida</taxon>
        <taxon>Lycopodiales</taxon>
        <taxon>Lycopodiaceae</taxon>
        <taxon>Lycopodioideae</taxon>
        <taxon>Diphasiastrum</taxon>
    </lineage>
</organism>
<name>A0ACC2CE36_DIPCM</name>
<evidence type="ECO:0000313" key="1">
    <source>
        <dbReference type="EMBL" id="KAJ7540271.1"/>
    </source>
</evidence>
<proteinExistence type="predicted"/>
<dbReference type="Proteomes" id="UP001162992">
    <property type="component" value="Chromosome 10"/>
</dbReference>
<evidence type="ECO:0000313" key="2">
    <source>
        <dbReference type="Proteomes" id="UP001162992"/>
    </source>
</evidence>
<dbReference type="EMBL" id="CM055101">
    <property type="protein sequence ID" value="KAJ7540271.1"/>
    <property type="molecule type" value="Genomic_DNA"/>
</dbReference>
<reference evidence="2" key="1">
    <citation type="journal article" date="2024" name="Proc. Natl. Acad. Sci. U.S.A.">
        <title>Extraordinary preservation of gene collinearity over three hundred million years revealed in homosporous lycophytes.</title>
        <authorList>
            <person name="Li C."/>
            <person name="Wickell D."/>
            <person name="Kuo L.Y."/>
            <person name="Chen X."/>
            <person name="Nie B."/>
            <person name="Liao X."/>
            <person name="Peng D."/>
            <person name="Ji J."/>
            <person name="Jenkins J."/>
            <person name="Williams M."/>
            <person name="Shu S."/>
            <person name="Plott C."/>
            <person name="Barry K."/>
            <person name="Rajasekar S."/>
            <person name="Grimwood J."/>
            <person name="Han X."/>
            <person name="Sun S."/>
            <person name="Hou Z."/>
            <person name="He W."/>
            <person name="Dai G."/>
            <person name="Sun C."/>
            <person name="Schmutz J."/>
            <person name="Leebens-Mack J.H."/>
            <person name="Li F.W."/>
            <person name="Wang L."/>
        </authorList>
    </citation>
    <scope>NUCLEOTIDE SEQUENCE [LARGE SCALE GENOMIC DNA]</scope>
    <source>
        <strain evidence="2">cv. PW_Plant_1</strain>
    </source>
</reference>
<gene>
    <name evidence="1" type="ORF">O6H91_10G007300</name>
</gene>
<protein>
    <submittedName>
        <fullName evidence="1">Uncharacterized protein</fullName>
    </submittedName>
</protein>
<sequence length="138" mass="16057">MTTGFNVTRRNNLSSHVHNRFCGRVFFSVKWLLRVLSKSRSSQVHDRFCGRVPKEDFSLRNGCYECCPYHSLNASQLCEKNLIHPFFNPAMLLDSVNMVGHIKYAMICMHIFDGSLRSMLFNFLSLYKDLILHKLHAV</sequence>
<comment type="caution">
    <text evidence="1">The sequence shown here is derived from an EMBL/GenBank/DDBJ whole genome shotgun (WGS) entry which is preliminary data.</text>
</comment>
<accession>A0ACC2CE36</accession>